<dbReference type="Proteomes" id="UP001211064">
    <property type="component" value="Unassembled WGS sequence"/>
</dbReference>
<dbReference type="InterPro" id="IPR057128">
    <property type="entry name" value="MgtT"/>
</dbReference>
<protein>
    <submittedName>
        <fullName evidence="5">Protein MgtT</fullName>
    </submittedName>
</protein>
<dbReference type="EMBL" id="JAUKXU010000004">
    <property type="protein sequence ID" value="MDO2573805.1"/>
    <property type="molecule type" value="Genomic_DNA"/>
</dbReference>
<dbReference type="EMBL" id="CP122634">
    <property type="protein sequence ID" value="WHI04358.1"/>
    <property type="molecule type" value="Genomic_DNA"/>
</dbReference>
<dbReference type="EMBL" id="CP107128">
    <property type="protein sequence ID" value="WLM98155.1"/>
    <property type="molecule type" value="Genomic_DNA"/>
</dbReference>
<dbReference type="AlphaFoldDB" id="A0A9X1EHY9"/>
<dbReference type="EMBL" id="JANIDP010000087">
    <property type="protein sequence ID" value="MDR6048396.1"/>
    <property type="molecule type" value="Genomic_DNA"/>
</dbReference>
<evidence type="ECO:0000313" key="8">
    <source>
        <dbReference type="Proteomes" id="UP001247581"/>
    </source>
</evidence>
<sequence>MNGDNPSPNRPLVTVVYKGPDFYDGEKKPPVNRR</sequence>
<evidence type="ECO:0000313" key="6">
    <source>
        <dbReference type="EMBL" id="WHI04358.1"/>
    </source>
</evidence>
<dbReference type="Proteomes" id="UP001179946">
    <property type="component" value="Chromosome"/>
</dbReference>
<reference evidence="2" key="5">
    <citation type="submission" date="2023-06" db="EMBL/GenBank/DDBJ databases">
        <title>Deciphering the underlying mechanisms mediating the transmission of blaNDM gene from human to animals in China.</title>
        <authorList>
            <person name="Chen K."/>
            <person name="Chen S."/>
        </authorList>
    </citation>
    <scope>NUCLEOTIDE SEQUENCE</scope>
    <source>
        <strain evidence="2">1199</strain>
    </source>
</reference>
<dbReference type="Proteomes" id="UP001247581">
    <property type="component" value="Unassembled WGS sequence"/>
</dbReference>
<gene>
    <name evidence="5" type="primary">mgtT</name>
    <name evidence="5" type="ORF">NQD80_21790</name>
    <name evidence="3" type="ORF">NY836_14960</name>
    <name evidence="2" type="ORF">OFN31_19280</name>
    <name evidence="7" type="ORF">OGM49_12170</name>
    <name evidence="4" type="ORF">Q2V20_06485</name>
    <name evidence="6" type="ORF">QDW62_13025</name>
</gene>
<feature type="region of interest" description="Disordered" evidence="1">
    <location>
        <begin position="1"/>
        <end position="34"/>
    </location>
</feature>
<evidence type="ECO:0000313" key="7">
    <source>
        <dbReference type="EMBL" id="WLM98155.1"/>
    </source>
</evidence>
<reference evidence="3" key="2">
    <citation type="submission" date="2022-08" db="EMBL/GenBank/DDBJ databases">
        <title>Genome sequencing of human pathogens.</title>
        <authorList>
            <person name="Cao X."/>
        </authorList>
    </citation>
    <scope>NUCLEOTIDE SEQUENCE</scope>
    <source>
        <strain evidence="3">EC16126</strain>
    </source>
</reference>
<reference evidence="5 8" key="1">
    <citation type="submission" date="2022-07" db="EMBL/GenBank/DDBJ databases">
        <title>The wastewater resistome of Residential Aged Care Facilities indicates a role of antimicrobial stewardship in reducing resistance.</title>
        <authorList>
            <person name="Sapula S."/>
            <person name="Hart B.J."/>
            <person name="Henrietta V."/>
            <person name="Amsalu A."/>
            <person name="Jon W."/>
            <person name="Siderius N."/>
            <person name="Nguyen L."/>
            <person name="Turnidge J."/>
            <person name="Gerber C."/>
        </authorList>
    </citation>
    <scope>NUCLEOTIDE SEQUENCE [LARGE SCALE GENOMIC DNA]</scope>
    <source>
        <strain evidence="5 8">ECA685</strain>
    </source>
</reference>
<evidence type="ECO:0000313" key="3">
    <source>
        <dbReference type="EMBL" id="MDA4178679.1"/>
    </source>
</evidence>
<dbReference type="GeneID" id="93779418"/>
<dbReference type="RefSeq" id="WP_211180496.1">
    <property type="nucleotide sequence ID" value="NZ_AP018784.2"/>
</dbReference>
<evidence type="ECO:0000313" key="5">
    <source>
        <dbReference type="EMBL" id="MDR6048396.1"/>
    </source>
</evidence>
<feature type="compositionally biased region" description="Basic and acidic residues" evidence="1">
    <location>
        <begin position="24"/>
        <end position="34"/>
    </location>
</feature>
<evidence type="ECO:0000313" key="2">
    <source>
        <dbReference type="EMBL" id="MCV5623894.1"/>
    </source>
</evidence>
<accession>A0A9X1EHY9</accession>
<dbReference type="Pfam" id="PF23498">
    <property type="entry name" value="MgtT"/>
    <property type="match status" value="1"/>
</dbReference>
<dbReference type="EMBL" id="JAOVKC010000026">
    <property type="protein sequence ID" value="MCV5623894.1"/>
    <property type="molecule type" value="Genomic_DNA"/>
</dbReference>
<reference evidence="4" key="6">
    <citation type="submission" date="2023-07" db="EMBL/GenBank/DDBJ databases">
        <title>High risk of intestinal colonization with ESBL-producing Escherichia coli among soldiers of military contingents in specific geographic regions.</title>
        <authorList>
            <person name="Literacka E."/>
        </authorList>
    </citation>
    <scope>NUCLEOTIDE SEQUENCE</scope>
    <source>
        <strain evidence="4">66</strain>
    </source>
</reference>
<proteinExistence type="predicted"/>
<reference evidence="6" key="3">
    <citation type="journal article" date="2023" name="Front. Microbiol.">
        <title>Virotyping and genetic antimicrobial susceptibility testing of porcine ETEC/STEC strains and associated plasmid types.</title>
        <authorList>
            <person name="Vereecke N."/>
            <person name="Van Hoorde S."/>
            <person name="Sperling D."/>
            <person name="Theuns S."/>
            <person name="Devriendt B."/>
            <person name="Cox E."/>
        </authorList>
    </citation>
    <scope>NUCLEOTIDE SEQUENCE</scope>
    <source>
        <strain evidence="6">ETEC4085</strain>
    </source>
</reference>
<evidence type="ECO:0000256" key="1">
    <source>
        <dbReference type="SAM" id="MobiDB-lite"/>
    </source>
</evidence>
<dbReference type="Proteomes" id="UP001173661">
    <property type="component" value="Unassembled WGS sequence"/>
</dbReference>
<evidence type="ECO:0000313" key="4">
    <source>
        <dbReference type="EMBL" id="MDO2573805.1"/>
    </source>
</evidence>
<organism evidence="5 8">
    <name type="scientific">Escherichia coli</name>
    <dbReference type="NCBI Taxonomy" id="562"/>
    <lineage>
        <taxon>Bacteria</taxon>
        <taxon>Pseudomonadati</taxon>
        <taxon>Pseudomonadota</taxon>
        <taxon>Gammaproteobacteria</taxon>
        <taxon>Enterobacterales</taxon>
        <taxon>Enterobacteriaceae</taxon>
        <taxon>Escherichia</taxon>
    </lineage>
</organism>
<dbReference type="EMBL" id="JANWOR010000388">
    <property type="protein sequence ID" value="MDA4178679.1"/>
    <property type="molecule type" value="Genomic_DNA"/>
</dbReference>
<reference evidence="7" key="4">
    <citation type="journal article" date="2023" name="Microorganisms">
        <title>Comparative Genomic Analysis of ST131 Subclade C2 of ESBL-Producing E. coli Isolates from Patients with Recurrent and Sporadic Urinary Tract Infections.</title>
        <authorList>
            <person name="Jaen-Luchoro D."/>
            <person name="Kahnamouei A."/>
            <person name="Yazdanshenas S."/>
            <person name="Lindblom A."/>
            <person name="Samuelsson E."/>
            <person name="Ahren C."/>
            <person name="Karami N."/>
        </authorList>
    </citation>
    <scope>NUCLEOTIDE SEQUENCE</scope>
    <source>
        <strain evidence="7">S7</strain>
    </source>
</reference>
<dbReference type="Proteomes" id="UP001180189">
    <property type="component" value="Chromosome"/>
</dbReference>
<name>A0A9X1EHY9_ECOLX</name>
<dbReference type="Proteomes" id="UP001208624">
    <property type="component" value="Unassembled WGS sequence"/>
</dbReference>